<dbReference type="Proteomes" id="UP001165960">
    <property type="component" value="Unassembled WGS sequence"/>
</dbReference>
<organism evidence="1 2">
    <name type="scientific">Entomophthora muscae</name>
    <dbReference type="NCBI Taxonomy" id="34485"/>
    <lineage>
        <taxon>Eukaryota</taxon>
        <taxon>Fungi</taxon>
        <taxon>Fungi incertae sedis</taxon>
        <taxon>Zoopagomycota</taxon>
        <taxon>Entomophthoromycotina</taxon>
        <taxon>Entomophthoromycetes</taxon>
        <taxon>Entomophthorales</taxon>
        <taxon>Entomophthoraceae</taxon>
        <taxon>Entomophthora</taxon>
    </lineage>
</organism>
<gene>
    <name evidence="1" type="ORF">DSO57_1020573</name>
</gene>
<keyword evidence="2" id="KW-1185">Reference proteome</keyword>
<reference evidence="1" key="1">
    <citation type="submission" date="2022-04" db="EMBL/GenBank/DDBJ databases">
        <title>Genome of the entomopathogenic fungus Entomophthora muscae.</title>
        <authorList>
            <person name="Elya C."/>
            <person name="Lovett B.R."/>
            <person name="Lee E."/>
            <person name="Macias A.M."/>
            <person name="Hajek A.E."/>
            <person name="De Bivort B.L."/>
            <person name="Kasson M.T."/>
            <person name="De Fine Licht H.H."/>
            <person name="Stajich J.E."/>
        </authorList>
    </citation>
    <scope>NUCLEOTIDE SEQUENCE</scope>
    <source>
        <strain evidence="1">Berkeley</strain>
    </source>
</reference>
<evidence type="ECO:0000313" key="2">
    <source>
        <dbReference type="Proteomes" id="UP001165960"/>
    </source>
</evidence>
<comment type="caution">
    <text evidence="1">The sequence shown here is derived from an EMBL/GenBank/DDBJ whole genome shotgun (WGS) entry which is preliminary data.</text>
</comment>
<protein>
    <submittedName>
        <fullName evidence="1">Uncharacterized protein</fullName>
    </submittedName>
</protein>
<sequence>MMLGWLLFALEYVLSASLKAEGRIIGGEAAEVPEWIAESFYKGVHRCGVTFLSSNHVITAAHCGNASDSSNMLVRYNNQDLSVNSINNHPKFEGTETYGNDISIWTIDSPTNPPRSFPALPANHVTGNVTVYGWGVTAYNTTGTSKELRSIDLTIFASNVCKEKFNTRNITFNEKSHICIGNIEGGHDACQGDSGGPAISNQNGSNFLVGLVSYGYRCAEKGFPAAYTDILAFGTFINDSFGQNSPSPPASTPTQMVPSATPFFPNYIIQQGIYMYPVGPFQPSY</sequence>
<evidence type="ECO:0000313" key="1">
    <source>
        <dbReference type="EMBL" id="KAJ9080855.1"/>
    </source>
</evidence>
<accession>A0ACC2U213</accession>
<name>A0ACC2U213_9FUNG</name>
<dbReference type="EMBL" id="QTSX02001517">
    <property type="protein sequence ID" value="KAJ9080855.1"/>
    <property type="molecule type" value="Genomic_DNA"/>
</dbReference>
<proteinExistence type="predicted"/>